<keyword evidence="1" id="KW-0614">Plasmid</keyword>
<sequence length="242" mass="26095">MNEKTKKVSTKKLVTYLGLLSIACASAVYLYQAQENRKAKRNERLNALIEQSEQRAPALTAVVGEGHVASQSLIEPPAAVKLKKLPENIQELMLLGERRAKAEALLATSTVEELIESNVAKKKVASNKPAESTPPPGAFLLQDELPVGATVSPSTPIPVGTGISFNEPKEMDRPGSKLDRLTLRYAARVDGRLTAYVSIGESGRMIPAQVGKTIDGIKISSLNDRQLCASLGKLSRCINMAY</sequence>
<geneLocation type="plasmid" evidence="2">
    <name>paeca1-b</name>
</geneLocation>
<proteinExistence type="predicted"/>
<evidence type="ECO:0000313" key="2">
    <source>
        <dbReference type="Proteomes" id="UP000266778"/>
    </source>
</evidence>
<dbReference type="AlphaFoldDB" id="A0A7D5UK15"/>
<evidence type="ECO:0000313" key="1">
    <source>
        <dbReference type="EMBL" id="QLI60295.1"/>
    </source>
</evidence>
<dbReference type="Proteomes" id="UP000266778">
    <property type="component" value="Plasmid pAeca1-b"/>
</dbReference>
<dbReference type="EMBL" id="CP039627">
    <property type="protein sequence ID" value="QLI60295.1"/>
    <property type="molecule type" value="Genomic_DNA"/>
</dbReference>
<gene>
    <name evidence="1" type="ORF">C1C91_22900</name>
</gene>
<dbReference type="PROSITE" id="PS51257">
    <property type="entry name" value="PROKAR_LIPOPROTEIN"/>
    <property type="match status" value="1"/>
</dbReference>
<protein>
    <submittedName>
        <fullName evidence="1">Uncharacterized protein</fullName>
    </submittedName>
</protein>
<reference evidence="1 2" key="1">
    <citation type="submission" date="2019-04" db="EMBL/GenBank/DDBJ databases">
        <title>Novel transposon Tn6433 variants accelerate the dissemination of tet(E) in Aeromonas under oxytetracycline stresses.</title>
        <authorList>
            <person name="Shi Y."/>
            <person name="Tian Z."/>
            <person name="Zhang Y."/>
            <person name="Zhang H."/>
            <person name="Yang M."/>
        </authorList>
    </citation>
    <scope>NUCLEOTIDE SEQUENCE [LARGE SCALE GENOMIC DNA]</scope>
    <source>
        <strain evidence="1 2">T25-39</strain>
        <plasmid evidence="2">paeca1-b</plasmid>
    </source>
</reference>
<organism evidence="1 2">
    <name type="scientific">Aeromonas caviae</name>
    <name type="common">Aeromonas punctata</name>
    <dbReference type="NCBI Taxonomy" id="648"/>
    <lineage>
        <taxon>Bacteria</taxon>
        <taxon>Pseudomonadati</taxon>
        <taxon>Pseudomonadota</taxon>
        <taxon>Gammaproteobacteria</taxon>
        <taxon>Aeromonadales</taxon>
        <taxon>Aeromonadaceae</taxon>
        <taxon>Aeromonas</taxon>
    </lineage>
</organism>
<name>A0A7D5UK15_AERCA</name>
<accession>A0A7D5UK15</accession>